<dbReference type="Proteomes" id="UP000085678">
    <property type="component" value="Unplaced"/>
</dbReference>
<proteinExistence type="predicted"/>
<feature type="region of interest" description="Disordered" evidence="1">
    <location>
        <begin position="75"/>
        <end position="109"/>
    </location>
</feature>
<dbReference type="GeneID" id="106154906"/>
<protein>
    <submittedName>
        <fullName evidence="3">Uncharacterized protein LOC106154906</fullName>
    </submittedName>
</protein>
<dbReference type="InParanoid" id="A0A1S3HIS0"/>
<reference evidence="3" key="1">
    <citation type="submission" date="2025-08" db="UniProtKB">
        <authorList>
            <consortium name="RefSeq"/>
        </authorList>
    </citation>
    <scope>IDENTIFICATION</scope>
    <source>
        <tissue evidence="3">Gonads</tissue>
    </source>
</reference>
<sequence>MADDMFFESLLQHKVPQQEESLPQIKYCGFQENNLFEILLQRTVPPQEKPLPQIKYCGFEDNNLAGVVRLSMEDNTTVTVQPQVTKGDQTPETSEGPRREADSLLHSND</sequence>
<evidence type="ECO:0000313" key="2">
    <source>
        <dbReference type="Proteomes" id="UP000085678"/>
    </source>
</evidence>
<organism evidence="2 3">
    <name type="scientific">Lingula anatina</name>
    <name type="common">Brachiopod</name>
    <name type="synonym">Lingula unguis</name>
    <dbReference type="NCBI Taxonomy" id="7574"/>
    <lineage>
        <taxon>Eukaryota</taxon>
        <taxon>Metazoa</taxon>
        <taxon>Spiralia</taxon>
        <taxon>Lophotrochozoa</taxon>
        <taxon>Brachiopoda</taxon>
        <taxon>Linguliformea</taxon>
        <taxon>Lingulata</taxon>
        <taxon>Lingulida</taxon>
        <taxon>Linguloidea</taxon>
        <taxon>Lingulidae</taxon>
        <taxon>Lingula</taxon>
    </lineage>
</organism>
<feature type="compositionally biased region" description="Polar residues" evidence="1">
    <location>
        <begin position="75"/>
        <end position="93"/>
    </location>
</feature>
<dbReference type="KEGG" id="lak:106154906"/>
<dbReference type="RefSeq" id="XP_013384914.1">
    <property type="nucleotide sequence ID" value="XM_013529460.1"/>
</dbReference>
<dbReference type="AlphaFoldDB" id="A0A1S3HIS0"/>
<evidence type="ECO:0000313" key="3">
    <source>
        <dbReference type="RefSeq" id="XP_013384914.1"/>
    </source>
</evidence>
<accession>A0A1S3HIS0</accession>
<name>A0A1S3HIS0_LINAN</name>
<evidence type="ECO:0000256" key="1">
    <source>
        <dbReference type="SAM" id="MobiDB-lite"/>
    </source>
</evidence>
<gene>
    <name evidence="3" type="primary">LOC106154906</name>
</gene>
<keyword evidence="2" id="KW-1185">Reference proteome</keyword>
<feature type="compositionally biased region" description="Basic and acidic residues" evidence="1">
    <location>
        <begin position="95"/>
        <end position="109"/>
    </location>
</feature>